<protein>
    <submittedName>
        <fullName evidence="7">CoA ester lyase</fullName>
    </submittedName>
</protein>
<accession>A0A5R9A3V6</accession>
<name>A0A5R9A3V6_9MICC</name>
<feature type="binding site" evidence="5">
    <location>
        <position position="125"/>
    </location>
    <ligand>
        <name>Mg(2+)</name>
        <dbReference type="ChEBI" id="CHEBI:18420"/>
    </ligand>
</feature>
<comment type="cofactor">
    <cofactor evidence="1">
        <name>Mg(2+)</name>
        <dbReference type="ChEBI" id="CHEBI:18420"/>
    </cofactor>
</comment>
<dbReference type="SUPFAM" id="SSF51621">
    <property type="entry name" value="Phosphoenolpyruvate/pyruvate domain"/>
    <property type="match status" value="1"/>
</dbReference>
<dbReference type="OrthoDB" id="5172636at2"/>
<evidence type="ECO:0000256" key="1">
    <source>
        <dbReference type="ARBA" id="ARBA00001946"/>
    </source>
</evidence>
<feature type="domain" description="HpcH/HpaI aldolase/citrate lyase" evidence="6">
    <location>
        <begin position="7"/>
        <end position="220"/>
    </location>
</feature>
<dbReference type="GO" id="GO:0000287">
    <property type="term" value="F:magnesium ion binding"/>
    <property type="evidence" value="ECO:0007669"/>
    <property type="project" value="TreeGrafter"/>
</dbReference>
<keyword evidence="8" id="KW-1185">Reference proteome</keyword>
<evidence type="ECO:0000256" key="3">
    <source>
        <dbReference type="ARBA" id="ARBA00022842"/>
    </source>
</evidence>
<dbReference type="InterPro" id="IPR015813">
    <property type="entry name" value="Pyrv/PenolPyrv_kinase-like_dom"/>
</dbReference>
<dbReference type="Pfam" id="PF03328">
    <property type="entry name" value="HpcH_HpaI"/>
    <property type="match status" value="1"/>
</dbReference>
<keyword evidence="7" id="KW-0456">Lyase</keyword>
<organism evidence="7 8">
    <name type="scientific">Nesterenkonia sphaerica</name>
    <dbReference type="NCBI Taxonomy" id="1804988"/>
    <lineage>
        <taxon>Bacteria</taxon>
        <taxon>Bacillati</taxon>
        <taxon>Actinomycetota</taxon>
        <taxon>Actinomycetes</taxon>
        <taxon>Micrococcales</taxon>
        <taxon>Micrococcaceae</taxon>
        <taxon>Nesterenkonia</taxon>
    </lineage>
</organism>
<reference evidence="7 8" key="1">
    <citation type="submission" date="2019-05" db="EMBL/GenBank/DDBJ databases">
        <title>Nesterenkonia sp. GY239, isolated from the Southern Atlantic Ocean.</title>
        <authorList>
            <person name="Zhang G."/>
        </authorList>
    </citation>
    <scope>NUCLEOTIDE SEQUENCE [LARGE SCALE GENOMIC DNA]</scope>
    <source>
        <strain evidence="7 8">GY239</strain>
    </source>
</reference>
<dbReference type="InterPro" id="IPR040442">
    <property type="entry name" value="Pyrv_kinase-like_dom_sf"/>
</dbReference>
<dbReference type="Gene3D" id="3.20.20.60">
    <property type="entry name" value="Phosphoenolpyruvate-binding domains"/>
    <property type="match status" value="1"/>
</dbReference>
<evidence type="ECO:0000259" key="6">
    <source>
        <dbReference type="Pfam" id="PF03328"/>
    </source>
</evidence>
<dbReference type="InterPro" id="IPR005000">
    <property type="entry name" value="Aldolase/citrate-lyase_domain"/>
</dbReference>
<dbReference type="GO" id="GO:0016829">
    <property type="term" value="F:lyase activity"/>
    <property type="evidence" value="ECO:0007669"/>
    <property type="project" value="UniProtKB-KW"/>
</dbReference>
<comment type="caution">
    <text evidence="7">The sequence shown here is derived from an EMBL/GenBank/DDBJ whole genome shotgun (WGS) entry which is preliminary data.</text>
</comment>
<dbReference type="Proteomes" id="UP000306544">
    <property type="component" value="Unassembled WGS sequence"/>
</dbReference>
<evidence type="ECO:0000313" key="7">
    <source>
        <dbReference type="EMBL" id="TLP72874.1"/>
    </source>
</evidence>
<dbReference type="PANTHER" id="PTHR32308:SF10">
    <property type="entry name" value="CITRATE LYASE SUBUNIT BETA"/>
    <property type="match status" value="1"/>
</dbReference>
<dbReference type="PIRSF" id="PIRSF015582">
    <property type="entry name" value="Cit_lyase_B"/>
    <property type="match status" value="1"/>
</dbReference>
<feature type="binding site" evidence="4">
    <location>
        <position position="67"/>
    </location>
    <ligand>
        <name>substrate</name>
    </ligand>
</feature>
<evidence type="ECO:0000256" key="4">
    <source>
        <dbReference type="PIRSR" id="PIRSR015582-1"/>
    </source>
</evidence>
<proteinExistence type="predicted"/>
<keyword evidence="3 5" id="KW-0460">Magnesium</keyword>
<dbReference type="PANTHER" id="PTHR32308">
    <property type="entry name" value="LYASE BETA SUBUNIT, PUTATIVE (AFU_ORTHOLOGUE AFUA_4G13030)-RELATED"/>
    <property type="match status" value="1"/>
</dbReference>
<sequence>MIDETATLLFVPADRPDRFEKACMSGADAIIIDLEDALAASQKDAARARLRRELPNLNPRDVLVGVRVNSAATEHLPEDGAFLADLADHIDFVVLPEVQGIEDLQLLEQHVDGVMARLPVVALIESSRGIVNALAIAEYPAVRRLALGAADLSHEWQIEPTGGGEEFDYVRQQLVIASRAAGLNGPIDTPHMNVQDSEGLSARMGPIVQLGMKGKLCIHPSQVEIARKGFLVTEEEFHRLRELISVFEDAEGQGNASIKLSDGSFIDYPVYRRAVRHVEAYERFHGINN</sequence>
<feature type="binding site" evidence="5">
    <location>
        <position position="151"/>
    </location>
    <ligand>
        <name>Mg(2+)</name>
        <dbReference type="ChEBI" id="CHEBI:18420"/>
    </ligand>
</feature>
<dbReference type="AlphaFoldDB" id="A0A5R9A3V6"/>
<evidence type="ECO:0000313" key="8">
    <source>
        <dbReference type="Proteomes" id="UP000306544"/>
    </source>
</evidence>
<dbReference type="InterPro" id="IPR011206">
    <property type="entry name" value="Citrate_lyase_beta/mcl1/mcl2"/>
</dbReference>
<dbReference type="EMBL" id="VAWA01000018">
    <property type="protein sequence ID" value="TLP72874.1"/>
    <property type="molecule type" value="Genomic_DNA"/>
</dbReference>
<gene>
    <name evidence="7" type="ORF">FEF27_11155</name>
</gene>
<dbReference type="RefSeq" id="WP_138170961.1">
    <property type="nucleotide sequence ID" value="NZ_VAWA01000018.1"/>
</dbReference>
<dbReference type="GO" id="GO:0006107">
    <property type="term" value="P:oxaloacetate metabolic process"/>
    <property type="evidence" value="ECO:0007669"/>
    <property type="project" value="TreeGrafter"/>
</dbReference>
<feature type="binding site" evidence="4">
    <location>
        <position position="125"/>
    </location>
    <ligand>
        <name>substrate</name>
    </ligand>
</feature>
<evidence type="ECO:0000256" key="2">
    <source>
        <dbReference type="ARBA" id="ARBA00022723"/>
    </source>
</evidence>
<keyword evidence="2 5" id="KW-0479">Metal-binding</keyword>
<evidence type="ECO:0000256" key="5">
    <source>
        <dbReference type="PIRSR" id="PIRSR015582-2"/>
    </source>
</evidence>